<dbReference type="RefSeq" id="WP_241765432.1">
    <property type="nucleotide sequence ID" value="NZ_CP113865.1"/>
</dbReference>
<keyword evidence="2" id="KW-1185">Reference proteome</keyword>
<dbReference type="Proteomes" id="UP001164909">
    <property type="component" value="Chromosome"/>
</dbReference>
<gene>
    <name evidence="1" type="ORF">OTK00_002346</name>
</gene>
<evidence type="ECO:0000313" key="2">
    <source>
        <dbReference type="Proteomes" id="UP001164909"/>
    </source>
</evidence>
<name>A0ABY7BLT3_9FIRM</name>
<accession>A0ABY7BLT3</accession>
<reference evidence="1" key="1">
    <citation type="submission" date="2022-12" db="EMBL/GenBank/DDBJ databases">
        <authorList>
            <person name="Bing R.G."/>
            <person name="Willard D.J."/>
            <person name="Manesh M.J.H."/>
            <person name="Laemthong T."/>
            <person name="Crosby J.R."/>
            <person name="Kelly R.M."/>
        </authorList>
    </citation>
    <scope>NUCLEOTIDE SEQUENCE</scope>
    <source>
        <strain evidence="1">DSM 8990</strain>
    </source>
</reference>
<dbReference type="EMBL" id="CP113865">
    <property type="protein sequence ID" value="WAM33803.1"/>
    <property type="molecule type" value="Genomic_DNA"/>
</dbReference>
<sequence>MVRRKKSLFRALSFLVVVSILLSLCPVFPPVLKTKAEYYADKRDTVYEGGSNFSDYKGVSRKDCARSYGVPEEVIAANPDELSASAKSKCENGQYGYSKDGNSYIIPLNVEATIDRGYAIYGIP</sequence>
<proteinExistence type="predicted"/>
<evidence type="ECO:0000313" key="1">
    <source>
        <dbReference type="EMBL" id="WAM33803.1"/>
    </source>
</evidence>
<protein>
    <submittedName>
        <fullName evidence="1">Uncharacterized protein</fullName>
    </submittedName>
</protein>
<organism evidence="1 2">
    <name type="scientific">Caldicellulosiruptor morganii</name>
    <dbReference type="NCBI Taxonomy" id="1387555"/>
    <lineage>
        <taxon>Bacteria</taxon>
        <taxon>Bacillati</taxon>
        <taxon>Bacillota</taxon>
        <taxon>Bacillota incertae sedis</taxon>
        <taxon>Caldicellulosiruptorales</taxon>
        <taxon>Caldicellulosiruptoraceae</taxon>
        <taxon>Caldicellulosiruptor</taxon>
    </lineage>
</organism>